<reference evidence="4" key="1">
    <citation type="submission" date="2021-02" db="EMBL/GenBank/DDBJ databases">
        <title>First Annotated Genome of the Yellow-green Alga Tribonema minus.</title>
        <authorList>
            <person name="Mahan K.M."/>
        </authorList>
    </citation>
    <scope>NUCLEOTIDE SEQUENCE</scope>
    <source>
        <strain evidence="4">UTEX B ZZ1240</strain>
    </source>
</reference>
<keyword evidence="2" id="KW-0479">Metal-binding</keyword>
<accession>A0A835YKH8</accession>
<dbReference type="Pfam" id="PF01126">
    <property type="entry name" value="Heme_oxygenase"/>
    <property type="match status" value="1"/>
</dbReference>
<dbReference type="InterPro" id="IPR016084">
    <property type="entry name" value="Haem_Oase-like_multi-hlx"/>
</dbReference>
<dbReference type="SUPFAM" id="SSF48613">
    <property type="entry name" value="Heme oxygenase-like"/>
    <property type="match status" value="1"/>
</dbReference>
<evidence type="ECO:0000256" key="3">
    <source>
        <dbReference type="ARBA" id="ARBA00023004"/>
    </source>
</evidence>
<dbReference type="EMBL" id="JAFCMP010000538">
    <property type="protein sequence ID" value="KAG5176301.1"/>
    <property type="molecule type" value="Genomic_DNA"/>
</dbReference>
<dbReference type="InterPro" id="IPR002051">
    <property type="entry name" value="Haem_Oase"/>
</dbReference>
<protein>
    <submittedName>
        <fullName evidence="4">Uncharacterized protein</fullName>
    </submittedName>
</protein>
<proteinExistence type="predicted"/>
<name>A0A835YKH8_9STRA</name>
<sequence length="292" mass="32055">MKDSALEHPKAQAAEGDSDTEIDEIEEFIAPRDMLAADLQAAARKSFKEANRLRWLNTKLSWCLYDREGVSYARVLRVFLPVFLHLEKLQRQHKEHPIVGDMLMREGVKDAIVRDIRHFQIPVPFEEQRELEAAAEYVTRLHDHAAAAPELLCAYMYLMQAAVLQIGRDLRPRIAHALGVSDNGDPDGGLSALALEPEQDADELLALLAAAVDGIGARLSEPKRLAMVAEGERMAALNAKLLATVKVRWGHIARGAGRGAVPFLMTAAVHLLTASVSVGVGMRVYVGGVDVM</sequence>
<dbReference type="GO" id="GO:0006788">
    <property type="term" value="P:heme oxidation"/>
    <property type="evidence" value="ECO:0007669"/>
    <property type="project" value="InterPro"/>
</dbReference>
<dbReference type="Gene3D" id="1.20.910.10">
    <property type="entry name" value="Heme oxygenase-like"/>
    <property type="match status" value="1"/>
</dbReference>
<evidence type="ECO:0000313" key="4">
    <source>
        <dbReference type="EMBL" id="KAG5176301.1"/>
    </source>
</evidence>
<keyword evidence="3" id="KW-0408">Iron</keyword>
<dbReference type="GO" id="GO:0004392">
    <property type="term" value="F:heme oxygenase (decyclizing) activity"/>
    <property type="evidence" value="ECO:0007669"/>
    <property type="project" value="InterPro"/>
</dbReference>
<dbReference type="Proteomes" id="UP000664859">
    <property type="component" value="Unassembled WGS sequence"/>
</dbReference>
<dbReference type="AlphaFoldDB" id="A0A835YKH8"/>
<dbReference type="GO" id="GO:0046872">
    <property type="term" value="F:metal ion binding"/>
    <property type="evidence" value="ECO:0007669"/>
    <property type="project" value="UniProtKB-KW"/>
</dbReference>
<gene>
    <name evidence="4" type="ORF">JKP88DRAFT_282828</name>
</gene>
<dbReference type="PANTHER" id="PTHR10720:SF0">
    <property type="entry name" value="HEME OXYGENASE"/>
    <property type="match status" value="1"/>
</dbReference>
<dbReference type="CDD" id="cd19165">
    <property type="entry name" value="HemeO"/>
    <property type="match status" value="1"/>
</dbReference>
<keyword evidence="1" id="KW-0349">Heme</keyword>
<comment type="caution">
    <text evidence="4">The sequence shown here is derived from an EMBL/GenBank/DDBJ whole genome shotgun (WGS) entry which is preliminary data.</text>
</comment>
<evidence type="ECO:0000256" key="2">
    <source>
        <dbReference type="ARBA" id="ARBA00022723"/>
    </source>
</evidence>
<evidence type="ECO:0000256" key="1">
    <source>
        <dbReference type="ARBA" id="ARBA00022617"/>
    </source>
</evidence>
<organism evidence="4 5">
    <name type="scientific">Tribonema minus</name>
    <dbReference type="NCBI Taxonomy" id="303371"/>
    <lineage>
        <taxon>Eukaryota</taxon>
        <taxon>Sar</taxon>
        <taxon>Stramenopiles</taxon>
        <taxon>Ochrophyta</taxon>
        <taxon>PX clade</taxon>
        <taxon>Xanthophyceae</taxon>
        <taxon>Tribonematales</taxon>
        <taxon>Tribonemataceae</taxon>
        <taxon>Tribonema</taxon>
    </lineage>
</organism>
<keyword evidence="5" id="KW-1185">Reference proteome</keyword>
<dbReference type="InterPro" id="IPR016053">
    <property type="entry name" value="Haem_Oase-like"/>
</dbReference>
<dbReference type="PANTHER" id="PTHR10720">
    <property type="entry name" value="HEME OXYGENASE"/>
    <property type="match status" value="1"/>
</dbReference>
<evidence type="ECO:0000313" key="5">
    <source>
        <dbReference type="Proteomes" id="UP000664859"/>
    </source>
</evidence>